<accession>A0A6M0SZZ4</accession>
<reference evidence="1 2" key="1">
    <citation type="submission" date="2019-02" db="EMBL/GenBank/DDBJ databases">
        <title>Genome sequencing of Clostridium botulinum clinical isolates.</title>
        <authorList>
            <person name="Brunt J."/>
            <person name="Van Vliet A.H.M."/>
            <person name="Stringer S.C."/>
            <person name="Grant K.A."/>
            <person name="Carter A.C."/>
            <person name="Peck M.W."/>
        </authorList>
    </citation>
    <scope>NUCLEOTIDE SEQUENCE [LARGE SCALE GENOMIC DNA]</scope>
    <source>
        <strain evidence="1 2">R1125/03</strain>
    </source>
</reference>
<organism evidence="1 2">
    <name type="scientific">Clostridium botulinum</name>
    <dbReference type="NCBI Taxonomy" id="1491"/>
    <lineage>
        <taxon>Bacteria</taxon>
        <taxon>Bacillati</taxon>
        <taxon>Bacillota</taxon>
        <taxon>Clostridia</taxon>
        <taxon>Eubacteriales</taxon>
        <taxon>Clostridiaceae</taxon>
        <taxon>Clostridium</taxon>
    </lineage>
</organism>
<proteinExistence type="predicted"/>
<evidence type="ECO:0000313" key="2">
    <source>
        <dbReference type="Proteomes" id="UP000473089"/>
    </source>
</evidence>
<dbReference type="EMBL" id="SGJP01000005">
    <property type="protein sequence ID" value="NFA59501.1"/>
    <property type="molecule type" value="Genomic_DNA"/>
</dbReference>
<gene>
    <name evidence="1" type="ORF">EXM42_03540</name>
</gene>
<dbReference type="AlphaFoldDB" id="A0A6M0SZZ4"/>
<protein>
    <submittedName>
        <fullName evidence="1">Uncharacterized protein</fullName>
    </submittedName>
</protein>
<comment type="caution">
    <text evidence="1">The sequence shown here is derived from an EMBL/GenBank/DDBJ whole genome shotgun (WGS) entry which is preliminary data.</text>
</comment>
<name>A0A6M0SZZ4_CLOBO</name>
<dbReference type="Proteomes" id="UP000473089">
    <property type="component" value="Unassembled WGS sequence"/>
</dbReference>
<evidence type="ECO:0000313" key="1">
    <source>
        <dbReference type="EMBL" id="NFA59501.1"/>
    </source>
</evidence>
<sequence length="74" mass="8513">MAKQFVKGNKYVFSAKKFKNQCRKDGISIKGYTWPKSIDGRLVSPRNGLEGMWCNGLSIDRLWCKCIENNQGRL</sequence>